<dbReference type="PANTHER" id="PTHR43566">
    <property type="entry name" value="CONSERVED PROTEIN"/>
    <property type="match status" value="1"/>
</dbReference>
<proteinExistence type="predicted"/>
<dbReference type="SUPFAM" id="SSF52540">
    <property type="entry name" value="P-loop containing nucleoside triphosphate hydrolases"/>
    <property type="match status" value="1"/>
</dbReference>
<dbReference type="SUPFAM" id="SSF52980">
    <property type="entry name" value="Restriction endonuclease-like"/>
    <property type="match status" value="1"/>
</dbReference>
<dbReference type="PANTHER" id="PTHR43566:SF2">
    <property type="entry name" value="DUF4143 DOMAIN-CONTAINING PROTEIN"/>
    <property type="match status" value="1"/>
</dbReference>
<dbReference type="AlphaFoldDB" id="A0A5K7ZAP1"/>
<keyword evidence="3" id="KW-1185">Reference proteome</keyword>
<dbReference type="InterPro" id="IPR041682">
    <property type="entry name" value="AAA_14"/>
</dbReference>
<dbReference type="InterPro" id="IPR011335">
    <property type="entry name" value="Restrct_endonuc-II-like"/>
</dbReference>
<dbReference type="InterPro" id="IPR025420">
    <property type="entry name" value="DUF4143"/>
</dbReference>
<evidence type="ECO:0000313" key="2">
    <source>
        <dbReference type="EMBL" id="BBO78148.1"/>
    </source>
</evidence>
<evidence type="ECO:0000259" key="1">
    <source>
        <dbReference type="SMART" id="SM00382"/>
    </source>
</evidence>
<accession>A0A5K7ZAP1</accession>
<dbReference type="EMBL" id="AP021875">
    <property type="protein sequence ID" value="BBO78148.1"/>
    <property type="molecule type" value="Genomic_DNA"/>
</dbReference>
<protein>
    <submittedName>
        <fullName evidence="2">ATPase</fullName>
    </submittedName>
</protein>
<dbReference type="InterPro" id="IPR027417">
    <property type="entry name" value="P-loop_NTPase"/>
</dbReference>
<dbReference type="Pfam" id="PF13635">
    <property type="entry name" value="DUF4143"/>
    <property type="match status" value="1"/>
</dbReference>
<feature type="domain" description="AAA+ ATPase" evidence="1">
    <location>
        <begin position="41"/>
        <end position="165"/>
    </location>
</feature>
<dbReference type="Gene3D" id="3.40.50.300">
    <property type="entry name" value="P-loop containing nucleotide triphosphate hydrolases"/>
    <property type="match status" value="1"/>
</dbReference>
<dbReference type="InterPro" id="IPR003593">
    <property type="entry name" value="AAA+_ATPase"/>
</dbReference>
<evidence type="ECO:0000313" key="3">
    <source>
        <dbReference type="Proteomes" id="UP000427769"/>
    </source>
</evidence>
<gene>
    <name evidence="2" type="ORF">DSCW_55650</name>
</gene>
<reference evidence="2 3" key="1">
    <citation type="submission" date="2019-11" db="EMBL/GenBank/DDBJ databases">
        <title>Comparative genomics of hydrocarbon-degrading Desulfosarcina strains.</title>
        <authorList>
            <person name="Watanabe M."/>
            <person name="Kojima H."/>
            <person name="Fukui M."/>
        </authorList>
    </citation>
    <scope>NUCLEOTIDE SEQUENCE [LARGE SCALE GENOMIC DNA]</scope>
    <source>
        <strain evidence="2 3">PP31</strain>
    </source>
</reference>
<organism evidence="2 3">
    <name type="scientific">Desulfosarcina widdelii</name>
    <dbReference type="NCBI Taxonomy" id="947919"/>
    <lineage>
        <taxon>Bacteria</taxon>
        <taxon>Pseudomonadati</taxon>
        <taxon>Thermodesulfobacteriota</taxon>
        <taxon>Desulfobacteria</taxon>
        <taxon>Desulfobacterales</taxon>
        <taxon>Desulfosarcinaceae</taxon>
        <taxon>Desulfosarcina</taxon>
    </lineage>
</organism>
<dbReference type="SMART" id="SM00382">
    <property type="entry name" value="AAA"/>
    <property type="match status" value="1"/>
</dbReference>
<dbReference type="Proteomes" id="UP000427769">
    <property type="component" value="Chromosome"/>
</dbReference>
<dbReference type="Pfam" id="PF13173">
    <property type="entry name" value="AAA_14"/>
    <property type="match status" value="1"/>
</dbReference>
<name>A0A5K7ZAP1_9BACT</name>
<dbReference type="KEGG" id="dwd:DSCW_55650"/>
<sequence>MVFDTVVDTVYYPCKFNIVISDMHGYITRLVEKELCQALDRAPVVALLGPRQSGKSTTAKKFLQKIPSVYLDLQNRVDRNKLTEPELFFDRHRAQLICLDEIQLLPEFFSVLRSEVDNERRPGRFLILGSASRDLIKQSTETLAGRIAYLDLTPFQLREVIDKISWEDAWLRGGFPESTLAANDQDSFDWRHDFIRTFMERDIPALGFAIPVPLIERLWRLLAHYHGQTVNYSKLAAAVDISIPTLKKYLALLEQTYMVRLLPPAEANLKKRLIKSPKVYLRDSGILHALLDIEGYDALLAHPVAGASWEGFVIENLISGHNRWKSAFMRTSNGAEVDLILERGGTNYFFECKLSKAPKPSRGFYELFDNVNPDKAWIVAPVDEPYEIRKGIRVTPPAMIE</sequence>